<dbReference type="Pfam" id="PF04194">
    <property type="entry name" value="PDCD2_C"/>
    <property type="match status" value="1"/>
</dbReference>
<sequence>MTAVPPPVLLGLRDAAAAAAPADFREGGFPSKFGGAPDRIPSVTPVHPACGICKSGLVPLVQISCPLEGSPFHRVLHVFACAVKSCWGKSESWKVLRSQYLEVQKKGTQERKLKQKEERVVAASDWCEGADDWGDDGEDEVASSGFSASCSLNVHSKSDCLPREWDCTSHFQDLTLEEVQPASPPFDCYEEEQLMPACVRLFQPYYISVVDEEDYHGYEDTSHAHKLLKEYQQREGIDVAELTSASYTTVGCNEIYEKSEAEKIDLVFHKFMKRISVCPEQILRYSWGGQPLFITSPPTDITTAVPPCNQCRSRRIFEFQLMPALVSMLQTEDRDVSVEFGTALVFTCEKSCWPANQSTPLEEFIFVQEDPDQQFFK</sequence>
<evidence type="ECO:0000313" key="3">
    <source>
        <dbReference type="RefSeq" id="XP_072836958.1"/>
    </source>
</evidence>
<protein>
    <submittedName>
        <fullName evidence="3">Programmed cell death protein 2-like</fullName>
    </submittedName>
</protein>
<accession>A0ABM5EUY6</accession>
<gene>
    <name evidence="3" type="primary">PDCD2L</name>
</gene>
<dbReference type="Proteomes" id="UP001652642">
    <property type="component" value="Chromosome 10"/>
</dbReference>
<dbReference type="InterPro" id="IPR052815">
    <property type="entry name" value="PDCD2-like_regulator"/>
</dbReference>
<keyword evidence="2" id="KW-1185">Reference proteome</keyword>
<evidence type="ECO:0000259" key="1">
    <source>
        <dbReference type="Pfam" id="PF04194"/>
    </source>
</evidence>
<dbReference type="GeneID" id="140702219"/>
<dbReference type="PANTHER" id="PTHR46421">
    <property type="entry name" value="PROGRAMMED CELL DEATH PROTEIN 2-LIKE"/>
    <property type="match status" value="1"/>
</dbReference>
<evidence type="ECO:0000313" key="2">
    <source>
        <dbReference type="Proteomes" id="UP001652642"/>
    </source>
</evidence>
<dbReference type="RefSeq" id="XP_072836958.1">
    <property type="nucleotide sequence ID" value="XM_072980857.1"/>
</dbReference>
<reference evidence="3" key="1">
    <citation type="submission" date="2025-08" db="UniProtKB">
        <authorList>
            <consortium name="RefSeq"/>
        </authorList>
    </citation>
    <scope>IDENTIFICATION</scope>
</reference>
<feature type="domain" description="Programmed cell death protein 2 C-terminal" evidence="1">
    <location>
        <begin position="265"/>
        <end position="369"/>
    </location>
</feature>
<organism evidence="2 3">
    <name type="scientific">Pogona vitticeps</name>
    <name type="common">central bearded dragon</name>
    <dbReference type="NCBI Taxonomy" id="103695"/>
    <lineage>
        <taxon>Eukaryota</taxon>
        <taxon>Metazoa</taxon>
        <taxon>Chordata</taxon>
        <taxon>Craniata</taxon>
        <taxon>Vertebrata</taxon>
        <taxon>Euteleostomi</taxon>
        <taxon>Lepidosauria</taxon>
        <taxon>Squamata</taxon>
        <taxon>Bifurcata</taxon>
        <taxon>Unidentata</taxon>
        <taxon>Episquamata</taxon>
        <taxon>Toxicofera</taxon>
        <taxon>Iguania</taxon>
        <taxon>Acrodonta</taxon>
        <taxon>Agamidae</taxon>
        <taxon>Amphibolurinae</taxon>
        <taxon>Pogona</taxon>
    </lineage>
</organism>
<proteinExistence type="predicted"/>
<dbReference type="InterPro" id="IPR007320">
    <property type="entry name" value="PDCD2_C"/>
</dbReference>
<name>A0ABM5EUY6_9SAUR</name>
<dbReference type="PANTHER" id="PTHR46421:SF1">
    <property type="entry name" value="PROGRAMMED CELL DEATH PROTEIN 2-LIKE"/>
    <property type="match status" value="1"/>
</dbReference>